<protein>
    <submittedName>
        <fullName evidence="1">Cyclopropane-fatty-acyl-phospholipid synthase</fullName>
    </submittedName>
</protein>
<proteinExistence type="predicted"/>
<reference evidence="1" key="1">
    <citation type="submission" date="2021-03" db="EMBL/GenBank/DDBJ databases">
        <authorList>
            <consortium name="DOE Joint Genome Institute"/>
            <person name="Ahrendt S."/>
            <person name="Looney B.P."/>
            <person name="Miyauchi S."/>
            <person name="Morin E."/>
            <person name="Drula E."/>
            <person name="Courty P.E."/>
            <person name="Chicoki N."/>
            <person name="Fauchery L."/>
            <person name="Kohler A."/>
            <person name="Kuo A."/>
            <person name="Labutti K."/>
            <person name="Pangilinan J."/>
            <person name="Lipzen A."/>
            <person name="Riley R."/>
            <person name="Andreopoulos W."/>
            <person name="He G."/>
            <person name="Johnson J."/>
            <person name="Barry K.W."/>
            <person name="Grigoriev I.V."/>
            <person name="Nagy L."/>
            <person name="Hibbett D."/>
            <person name="Henrissat B."/>
            <person name="Matheny P.B."/>
            <person name="Labbe J."/>
            <person name="Martin F."/>
        </authorList>
    </citation>
    <scope>NUCLEOTIDE SEQUENCE</scope>
    <source>
        <strain evidence="1">HHB10654</strain>
    </source>
</reference>
<evidence type="ECO:0000313" key="1">
    <source>
        <dbReference type="EMBL" id="KAI0061439.1"/>
    </source>
</evidence>
<sequence length="521" mass="57547">MSAPLLNNTAHKPPLSLASIADDALHYATQTVVSTGYAPVAKLAQAAVVSVLKNITEGQLRIVTPAQTFEFPPSVDVDDTDLKVELRVVSDAFWVRLCTMGDLGFAEAYMYGDVECDDLISTFMIFIRNKEKISGLDSKLSWLFSLPQRLTSYRFLNSLSNSRSNISAHYDLSDGMFKAFLSEDMTYSSAIFSDLDGDLKHRPEFGFTASQIRKLTDASFASPSPSVSPSASTPAISASTSATTPPPADTLHAAQLRKVAHIATKARIRPGHRVLEIGTGWGALAMHVATTYPDTQIDSLTLSVNQRAYVTQLVAAAGLQHRVRVHLMDYREMPDAWTGAFDRVVSVEMVENVGKENLGAYWAAIDRALKPCGAAGVVQSITIPEARFEQYARQIDFIQKWVFPGGLLPTLTLLVTSMNSSSTGTLVVESVSNIGPHYARTLREWLRAFEANFADVEKALRKEHPGVFDGPDGQKEIEVFRRKWIYYFRYCEVGFTTRLLGDHIVTFTREGNEDMGCDIYE</sequence>
<dbReference type="EMBL" id="MU277212">
    <property type="protein sequence ID" value="KAI0061439.1"/>
    <property type="molecule type" value="Genomic_DNA"/>
</dbReference>
<gene>
    <name evidence="1" type="ORF">BV25DRAFT_1826572</name>
</gene>
<comment type="caution">
    <text evidence="1">The sequence shown here is derived from an EMBL/GenBank/DDBJ whole genome shotgun (WGS) entry which is preliminary data.</text>
</comment>
<dbReference type="Proteomes" id="UP000814140">
    <property type="component" value="Unassembled WGS sequence"/>
</dbReference>
<keyword evidence="2" id="KW-1185">Reference proteome</keyword>
<accession>A0ACB8SYG3</accession>
<reference evidence="1" key="2">
    <citation type="journal article" date="2022" name="New Phytol.">
        <title>Evolutionary transition to the ectomycorrhizal habit in the genomes of a hyperdiverse lineage of mushroom-forming fungi.</title>
        <authorList>
            <person name="Looney B."/>
            <person name="Miyauchi S."/>
            <person name="Morin E."/>
            <person name="Drula E."/>
            <person name="Courty P.E."/>
            <person name="Kohler A."/>
            <person name="Kuo A."/>
            <person name="LaButti K."/>
            <person name="Pangilinan J."/>
            <person name="Lipzen A."/>
            <person name="Riley R."/>
            <person name="Andreopoulos W."/>
            <person name="He G."/>
            <person name="Johnson J."/>
            <person name="Nolan M."/>
            <person name="Tritt A."/>
            <person name="Barry K.W."/>
            <person name="Grigoriev I.V."/>
            <person name="Nagy L.G."/>
            <person name="Hibbett D."/>
            <person name="Henrissat B."/>
            <person name="Matheny P.B."/>
            <person name="Labbe J."/>
            <person name="Martin F.M."/>
        </authorList>
    </citation>
    <scope>NUCLEOTIDE SEQUENCE</scope>
    <source>
        <strain evidence="1">HHB10654</strain>
    </source>
</reference>
<organism evidence="1 2">
    <name type="scientific">Artomyces pyxidatus</name>
    <dbReference type="NCBI Taxonomy" id="48021"/>
    <lineage>
        <taxon>Eukaryota</taxon>
        <taxon>Fungi</taxon>
        <taxon>Dikarya</taxon>
        <taxon>Basidiomycota</taxon>
        <taxon>Agaricomycotina</taxon>
        <taxon>Agaricomycetes</taxon>
        <taxon>Russulales</taxon>
        <taxon>Auriscalpiaceae</taxon>
        <taxon>Artomyces</taxon>
    </lineage>
</organism>
<name>A0ACB8SYG3_9AGAM</name>
<evidence type="ECO:0000313" key="2">
    <source>
        <dbReference type="Proteomes" id="UP000814140"/>
    </source>
</evidence>